<evidence type="ECO:0000313" key="3">
    <source>
        <dbReference type="EMBL" id="CAH0044248.1"/>
    </source>
</evidence>
<organism evidence="3 4">
    <name type="scientific">Clonostachys solani</name>
    <dbReference type="NCBI Taxonomy" id="160281"/>
    <lineage>
        <taxon>Eukaryota</taxon>
        <taxon>Fungi</taxon>
        <taxon>Dikarya</taxon>
        <taxon>Ascomycota</taxon>
        <taxon>Pezizomycotina</taxon>
        <taxon>Sordariomycetes</taxon>
        <taxon>Hypocreomycetidae</taxon>
        <taxon>Hypocreales</taxon>
        <taxon>Bionectriaceae</taxon>
        <taxon>Clonostachys</taxon>
    </lineage>
</organism>
<feature type="compositionally biased region" description="Low complexity" evidence="2">
    <location>
        <begin position="311"/>
        <end position="326"/>
    </location>
</feature>
<feature type="coiled-coil region" evidence="1">
    <location>
        <begin position="394"/>
        <end position="435"/>
    </location>
</feature>
<comment type="caution">
    <text evidence="3">The sequence shown here is derived from an EMBL/GenBank/DDBJ whole genome shotgun (WGS) entry which is preliminary data.</text>
</comment>
<dbReference type="AlphaFoldDB" id="A0A9N9YVL2"/>
<dbReference type="Proteomes" id="UP000775872">
    <property type="component" value="Unassembled WGS sequence"/>
</dbReference>
<dbReference type="EMBL" id="CABFOC020000005">
    <property type="protein sequence ID" value="CAH0044248.1"/>
    <property type="molecule type" value="Genomic_DNA"/>
</dbReference>
<sequence length="760" mass="84780">MDAVALGASGTSTIALVRSADAPGHERRLLEIRGQFPCQSTVSMNPGRAAQGELPGRVHSARPDHLATHTQGAAAISRAPALPTAGPPSRILFNDIFKVAHQPPVPSDLIRLVYEAPNDRPSVVGLPLPVHDPPSSHVPNQAGPGVDPKLANAPDNTLKLFSTSTQLPPMKIVQPSMTFPLTDPSFAGSSYGLAESTGSLNPHVPMGGPPMVGLNQASWARMDVDSSHTGSYGYSGTFQQQDSSSSSDCLSLEDDPLMVENLHRFPPRMPTAPPFASRSSARKKIQSWVSAHKMVGTQEPGPTDSRDNASSEDASSEASDGSYASSQMDFEEQWRLLNKKRKRVWDLRAIIAEKRRGIKPLRQQMTNADNAFMNAFRPFMVDKIALQNEDASQYDTMFAELQRLRTELQDLEISCEELVDEVSQEEELLQRIEFRFFSLLAGDDGEMSDGSSSEHDDSLINDLPDELLGISPDRPLEDCHPLFYRLTLAVASLHSAEEEVTSLQSINKFCEDKWIERSRGQKLAREMADFLVEYPTLVKTKKAELDECRQEVSRLRAMCEEQQAMAKHLPVRLDLALNSDVDPEDLDLPDDETILREYRTMPPSRFSEILSQPDHLLALPEPLTAEAAKKAADQLPDNNPDKMRRVHHATKELEIENLSLFGDEEDDKNNNINRWLLHNLRSSPLDASLLHSVFVTTQGLRILDPQRWQRDVLYYWWRDKIPRITNFTETSARRSISRAASEGVHETQIGYIQRKAYSTS</sequence>
<keyword evidence="1" id="KW-0175">Coiled coil</keyword>
<keyword evidence="4" id="KW-1185">Reference proteome</keyword>
<evidence type="ECO:0000256" key="2">
    <source>
        <dbReference type="SAM" id="MobiDB-lite"/>
    </source>
</evidence>
<accession>A0A9N9YVL2</accession>
<gene>
    <name evidence="3" type="ORF">CSOL1703_00009987</name>
</gene>
<evidence type="ECO:0000256" key="1">
    <source>
        <dbReference type="SAM" id="Coils"/>
    </source>
</evidence>
<name>A0A9N9YVL2_9HYPO</name>
<feature type="region of interest" description="Disordered" evidence="2">
    <location>
        <begin position="263"/>
        <end position="326"/>
    </location>
</feature>
<evidence type="ECO:0000313" key="4">
    <source>
        <dbReference type="Proteomes" id="UP000775872"/>
    </source>
</evidence>
<reference evidence="4" key="1">
    <citation type="submission" date="2019-06" db="EMBL/GenBank/DDBJ databases">
        <authorList>
            <person name="Broberg M."/>
        </authorList>
    </citation>
    <scope>NUCLEOTIDE SEQUENCE [LARGE SCALE GENOMIC DNA]</scope>
</reference>
<reference evidence="3 4" key="2">
    <citation type="submission" date="2021-10" db="EMBL/GenBank/DDBJ databases">
        <authorList>
            <person name="Piombo E."/>
        </authorList>
    </citation>
    <scope>NUCLEOTIDE SEQUENCE [LARGE SCALE GENOMIC DNA]</scope>
</reference>
<dbReference type="OrthoDB" id="3553547at2759"/>
<feature type="coiled-coil region" evidence="1">
    <location>
        <begin position="538"/>
        <end position="565"/>
    </location>
</feature>
<proteinExistence type="predicted"/>
<protein>
    <submittedName>
        <fullName evidence="3">Uncharacterized protein</fullName>
    </submittedName>
</protein>